<reference evidence="1" key="1">
    <citation type="submission" date="2014-12" db="EMBL/GenBank/DDBJ databases">
        <title>Insight into the proteome of Arion vulgaris.</title>
        <authorList>
            <person name="Aradska J."/>
            <person name="Bulat T."/>
            <person name="Smidak R."/>
            <person name="Sarate P."/>
            <person name="Gangsoo J."/>
            <person name="Sialana F."/>
            <person name="Bilban M."/>
            <person name="Lubec G."/>
        </authorList>
    </citation>
    <scope>NUCLEOTIDE SEQUENCE</scope>
    <source>
        <tissue evidence="1">Skin</tissue>
    </source>
</reference>
<name>A0A0B7A9C7_9EUPU</name>
<gene>
    <name evidence="1" type="primary">ORF105611</name>
</gene>
<evidence type="ECO:0000313" key="1">
    <source>
        <dbReference type="EMBL" id="CEK77589.1"/>
    </source>
</evidence>
<accession>A0A0B7A9C7</accession>
<feature type="non-terminal residue" evidence="1">
    <location>
        <position position="73"/>
    </location>
</feature>
<proteinExistence type="predicted"/>
<sequence length="73" mass="8458">MSLKLDQSLTNVVEIWVCLSYMPQVATYSHSQCKQYRSQVVNFVDRKNAKKTIILESIWCQRGNVTPGLVSWH</sequence>
<protein>
    <submittedName>
        <fullName evidence="1">Uncharacterized protein</fullName>
    </submittedName>
</protein>
<dbReference type="EMBL" id="HACG01030724">
    <property type="protein sequence ID" value="CEK77589.1"/>
    <property type="molecule type" value="Transcribed_RNA"/>
</dbReference>
<organism evidence="1">
    <name type="scientific">Arion vulgaris</name>
    <dbReference type="NCBI Taxonomy" id="1028688"/>
    <lineage>
        <taxon>Eukaryota</taxon>
        <taxon>Metazoa</taxon>
        <taxon>Spiralia</taxon>
        <taxon>Lophotrochozoa</taxon>
        <taxon>Mollusca</taxon>
        <taxon>Gastropoda</taxon>
        <taxon>Heterobranchia</taxon>
        <taxon>Euthyneura</taxon>
        <taxon>Panpulmonata</taxon>
        <taxon>Eupulmonata</taxon>
        <taxon>Stylommatophora</taxon>
        <taxon>Helicina</taxon>
        <taxon>Arionoidea</taxon>
        <taxon>Arionidae</taxon>
        <taxon>Arion</taxon>
    </lineage>
</organism>
<dbReference type="AlphaFoldDB" id="A0A0B7A9C7"/>